<gene>
    <name evidence="1" type="ORF">CONPUDRAFT_158507</name>
</gene>
<dbReference type="GeneID" id="19203926"/>
<dbReference type="RefSeq" id="XP_007773699.1">
    <property type="nucleotide sequence ID" value="XM_007775509.1"/>
</dbReference>
<protein>
    <submittedName>
        <fullName evidence="1">Uncharacterized protein</fullName>
    </submittedName>
</protein>
<evidence type="ECO:0000313" key="2">
    <source>
        <dbReference type="Proteomes" id="UP000053558"/>
    </source>
</evidence>
<dbReference type="Proteomes" id="UP000053558">
    <property type="component" value="Unassembled WGS sequence"/>
</dbReference>
<dbReference type="AlphaFoldDB" id="A0A5M3MB47"/>
<name>A0A5M3MB47_CONPW</name>
<dbReference type="EMBL" id="JH711586">
    <property type="protein sequence ID" value="EIW76488.1"/>
    <property type="molecule type" value="Genomic_DNA"/>
</dbReference>
<dbReference type="KEGG" id="cput:CONPUDRAFT_158507"/>
<proteinExistence type="predicted"/>
<sequence length="177" mass="19189">MDTTHHSQHIPVAIVADLQIVGVTTIIVERAEPAEDTSTVPPTPAFILRRIVSPRGRALAVGDRISAFLKRDPKNPNSGDVLAFRGEISASQTVADQEAPTHLRVGPRDLIGYTEEFSNLRPLHKAPVTLYASSAAHHPIPLPKVARTLEPPFLSWLRQLIRATRGLGASNPSPLKA</sequence>
<keyword evidence="2" id="KW-1185">Reference proteome</keyword>
<organism evidence="1 2">
    <name type="scientific">Coniophora puteana (strain RWD-64-598)</name>
    <name type="common">Brown rot fungus</name>
    <dbReference type="NCBI Taxonomy" id="741705"/>
    <lineage>
        <taxon>Eukaryota</taxon>
        <taxon>Fungi</taxon>
        <taxon>Dikarya</taxon>
        <taxon>Basidiomycota</taxon>
        <taxon>Agaricomycotina</taxon>
        <taxon>Agaricomycetes</taxon>
        <taxon>Agaricomycetidae</taxon>
        <taxon>Boletales</taxon>
        <taxon>Coniophorineae</taxon>
        <taxon>Coniophoraceae</taxon>
        <taxon>Coniophora</taxon>
    </lineage>
</organism>
<reference evidence="2" key="1">
    <citation type="journal article" date="2012" name="Science">
        <title>The Paleozoic origin of enzymatic lignin decomposition reconstructed from 31 fungal genomes.</title>
        <authorList>
            <person name="Floudas D."/>
            <person name="Binder M."/>
            <person name="Riley R."/>
            <person name="Barry K."/>
            <person name="Blanchette R.A."/>
            <person name="Henrissat B."/>
            <person name="Martinez A.T."/>
            <person name="Otillar R."/>
            <person name="Spatafora J.W."/>
            <person name="Yadav J.S."/>
            <person name="Aerts A."/>
            <person name="Benoit I."/>
            <person name="Boyd A."/>
            <person name="Carlson A."/>
            <person name="Copeland A."/>
            <person name="Coutinho P.M."/>
            <person name="de Vries R.P."/>
            <person name="Ferreira P."/>
            <person name="Findley K."/>
            <person name="Foster B."/>
            <person name="Gaskell J."/>
            <person name="Glotzer D."/>
            <person name="Gorecki P."/>
            <person name="Heitman J."/>
            <person name="Hesse C."/>
            <person name="Hori C."/>
            <person name="Igarashi K."/>
            <person name="Jurgens J.A."/>
            <person name="Kallen N."/>
            <person name="Kersten P."/>
            <person name="Kohler A."/>
            <person name="Kuees U."/>
            <person name="Kumar T.K.A."/>
            <person name="Kuo A."/>
            <person name="LaButti K."/>
            <person name="Larrondo L.F."/>
            <person name="Lindquist E."/>
            <person name="Ling A."/>
            <person name="Lombard V."/>
            <person name="Lucas S."/>
            <person name="Lundell T."/>
            <person name="Martin R."/>
            <person name="McLaughlin D.J."/>
            <person name="Morgenstern I."/>
            <person name="Morin E."/>
            <person name="Murat C."/>
            <person name="Nagy L.G."/>
            <person name="Nolan M."/>
            <person name="Ohm R.A."/>
            <person name="Patyshakuliyeva A."/>
            <person name="Rokas A."/>
            <person name="Ruiz-Duenas F.J."/>
            <person name="Sabat G."/>
            <person name="Salamov A."/>
            <person name="Samejima M."/>
            <person name="Schmutz J."/>
            <person name="Slot J.C."/>
            <person name="St John F."/>
            <person name="Stenlid J."/>
            <person name="Sun H."/>
            <person name="Sun S."/>
            <person name="Syed K."/>
            <person name="Tsang A."/>
            <person name="Wiebenga A."/>
            <person name="Young D."/>
            <person name="Pisabarro A."/>
            <person name="Eastwood D.C."/>
            <person name="Martin F."/>
            <person name="Cullen D."/>
            <person name="Grigoriev I.V."/>
            <person name="Hibbett D.S."/>
        </authorList>
    </citation>
    <scope>NUCLEOTIDE SEQUENCE [LARGE SCALE GENOMIC DNA]</scope>
    <source>
        <strain evidence="2">RWD-64-598 SS2</strain>
    </source>
</reference>
<evidence type="ECO:0000313" key="1">
    <source>
        <dbReference type="EMBL" id="EIW76488.1"/>
    </source>
</evidence>
<accession>A0A5M3MB47</accession>
<comment type="caution">
    <text evidence="1">The sequence shown here is derived from an EMBL/GenBank/DDBJ whole genome shotgun (WGS) entry which is preliminary data.</text>
</comment>